<feature type="domain" description="(S)-ureidoglycine aminohydrolase cupin" evidence="1">
    <location>
        <begin position="40"/>
        <end position="111"/>
    </location>
</feature>
<name>A0A5C4RTD9_9GAMM</name>
<dbReference type="InterPro" id="IPR011051">
    <property type="entry name" value="RmlC_Cupin_sf"/>
</dbReference>
<sequence length="119" mass="13099">MTALTRIAPAGDIALAPAVAADRLLAGDPRQGVANAYSDASGQFHAGVWAAEPATWRVHYTEHEYCEILEGRIRMRHEDGTVEEVGPGDRFVVPAGWIGTWEVLERARKVYVIFEPALR</sequence>
<dbReference type="CDD" id="cd02227">
    <property type="entry name" value="cupin_TM1112-like"/>
    <property type="match status" value="1"/>
</dbReference>
<dbReference type="EMBL" id="SMDR01000001">
    <property type="protein sequence ID" value="TNJ34262.1"/>
    <property type="molecule type" value="Genomic_DNA"/>
</dbReference>
<dbReference type="Gene3D" id="2.60.120.10">
    <property type="entry name" value="Jelly Rolls"/>
    <property type="match status" value="1"/>
</dbReference>
<dbReference type="Pfam" id="PF05899">
    <property type="entry name" value="Cupin_3"/>
    <property type="match status" value="1"/>
</dbReference>
<reference evidence="2 3" key="1">
    <citation type="submission" date="2019-03" db="EMBL/GenBank/DDBJ databases">
        <title>Arenimonas daejeonensis sp. nov., isolated from compost.</title>
        <authorList>
            <person name="Jeon C.O."/>
        </authorList>
    </citation>
    <scope>NUCLEOTIDE SEQUENCE [LARGE SCALE GENOMIC DNA]</scope>
    <source>
        <strain evidence="2 3">R29</strain>
    </source>
</reference>
<dbReference type="AlphaFoldDB" id="A0A5C4RTD9"/>
<keyword evidence="3" id="KW-1185">Reference proteome</keyword>
<dbReference type="InterPro" id="IPR014710">
    <property type="entry name" value="RmlC-like_jellyroll"/>
</dbReference>
<accession>A0A5C4RTD9</accession>
<comment type="caution">
    <text evidence="2">The sequence shown here is derived from an EMBL/GenBank/DDBJ whole genome shotgun (WGS) entry which is preliminary data.</text>
</comment>
<dbReference type="PANTHER" id="PTHR40943">
    <property type="entry name" value="CYTOPLASMIC PROTEIN-RELATED"/>
    <property type="match status" value="1"/>
</dbReference>
<dbReference type="Proteomes" id="UP000305760">
    <property type="component" value="Unassembled WGS sequence"/>
</dbReference>
<organism evidence="2 3">
    <name type="scientific">Arenimonas terrae</name>
    <dbReference type="NCBI Taxonomy" id="2546226"/>
    <lineage>
        <taxon>Bacteria</taxon>
        <taxon>Pseudomonadati</taxon>
        <taxon>Pseudomonadota</taxon>
        <taxon>Gammaproteobacteria</taxon>
        <taxon>Lysobacterales</taxon>
        <taxon>Lysobacteraceae</taxon>
        <taxon>Arenimonas</taxon>
    </lineage>
</organism>
<evidence type="ECO:0000313" key="2">
    <source>
        <dbReference type="EMBL" id="TNJ34262.1"/>
    </source>
</evidence>
<protein>
    <submittedName>
        <fullName evidence="2">Cupin domain-containing protein</fullName>
    </submittedName>
</protein>
<evidence type="ECO:0000259" key="1">
    <source>
        <dbReference type="Pfam" id="PF05899"/>
    </source>
</evidence>
<dbReference type="RefSeq" id="WP_139444669.1">
    <property type="nucleotide sequence ID" value="NZ_SMDR01000001.1"/>
</dbReference>
<dbReference type="InterPro" id="IPR008579">
    <property type="entry name" value="UGlyAH_Cupin_dom"/>
</dbReference>
<gene>
    <name evidence="2" type="ORF">E1B00_00250</name>
</gene>
<dbReference type="OrthoDB" id="9799053at2"/>
<evidence type="ECO:0000313" key="3">
    <source>
        <dbReference type="Proteomes" id="UP000305760"/>
    </source>
</evidence>
<dbReference type="PANTHER" id="PTHR40943:SF2">
    <property type="entry name" value="(S)-UREIDOGLYCINE AMINOHYDROLASE CUPIN DOMAIN-CONTAINING PROTEIN"/>
    <property type="match status" value="1"/>
</dbReference>
<proteinExistence type="predicted"/>
<dbReference type="SUPFAM" id="SSF51182">
    <property type="entry name" value="RmlC-like cupins"/>
    <property type="match status" value="1"/>
</dbReference>